<feature type="region of interest" description="Disordered" evidence="1">
    <location>
        <begin position="1"/>
        <end position="94"/>
    </location>
</feature>
<keyword evidence="3" id="KW-1185">Reference proteome</keyword>
<evidence type="ECO:0000256" key="1">
    <source>
        <dbReference type="SAM" id="MobiDB-lite"/>
    </source>
</evidence>
<evidence type="ECO:0000313" key="3">
    <source>
        <dbReference type="Proteomes" id="UP001281761"/>
    </source>
</evidence>
<name>A0ABQ9XLW0_9EUKA</name>
<feature type="compositionally biased region" description="Low complexity" evidence="1">
    <location>
        <begin position="448"/>
        <end position="474"/>
    </location>
</feature>
<feature type="region of interest" description="Disordered" evidence="1">
    <location>
        <begin position="359"/>
        <end position="399"/>
    </location>
</feature>
<evidence type="ECO:0000313" key="2">
    <source>
        <dbReference type="EMBL" id="KAK2952484.1"/>
    </source>
</evidence>
<feature type="compositionally biased region" description="Basic and acidic residues" evidence="1">
    <location>
        <begin position="390"/>
        <end position="399"/>
    </location>
</feature>
<feature type="compositionally biased region" description="Polar residues" evidence="1">
    <location>
        <begin position="532"/>
        <end position="549"/>
    </location>
</feature>
<reference evidence="2 3" key="1">
    <citation type="journal article" date="2022" name="bioRxiv">
        <title>Genomics of Preaxostyla Flagellates Illuminates Evolutionary Transitions and the Path Towards Mitochondrial Loss.</title>
        <authorList>
            <person name="Novak L.V.F."/>
            <person name="Treitli S.C."/>
            <person name="Pyrih J."/>
            <person name="Halakuc P."/>
            <person name="Pipaliya S.V."/>
            <person name="Vacek V."/>
            <person name="Brzon O."/>
            <person name="Soukal P."/>
            <person name="Eme L."/>
            <person name="Dacks J.B."/>
            <person name="Karnkowska A."/>
            <person name="Elias M."/>
            <person name="Hampl V."/>
        </authorList>
    </citation>
    <scope>NUCLEOTIDE SEQUENCE [LARGE SCALE GENOMIC DNA]</scope>
    <source>
        <strain evidence="2">NAU3</strain>
        <tissue evidence="2">Gut</tissue>
    </source>
</reference>
<sequence>MMGEPHINDSISPEIHVEQQSDPPPTQVRETKPPLLDSPDKVLLEGYTRTPAAKLQTTHDLAVRRSQTPRKRPRNPNRNQIVPQLSTDPQNPPILSTPILSTVSNQIHGLQAQTAQLPLVTNQPVSVQTTTPLILSVPHRSETIRGPDPIHTHAITSHFHHTTNSDPSRPITLKTSRSIQQPAARKVPDDPTVLRLSTLFSKHHTLPSPNVVDPDSPALSKLPIPHQPPYSEEPLLFEKSPDITFTQQHPPQIVSIPLLPDPTGPQRVPNLPVISLSNKPLINSALVNNHQLTETSQGQIPQEPRNDGPILGDSNRIILSVTPDDVHLLPRPRRTLTLQPTPKPQIVPPMTDAMFPDLSMVGKAPKPTRKPRIPTRILRRPMDENDEEEQQKSDGEKDLEADAAVWDTILVPLSDAIKTAKASSDSEEEQILPHSNSSSPGINERIASPDSSPVPFFSSSTTISPPSSNPSTPTSRHESKPILSEQITPKPKKRINLSDESKFPSLPGLSDPPLVISSSTNTPKRTPDPTPNIHSKTNDNPVATKTQPKPTRMYVSPPFLPSESRVYSKDFNVTWDDAFS</sequence>
<dbReference type="EMBL" id="JARBJD010000103">
    <property type="protein sequence ID" value="KAK2952484.1"/>
    <property type="molecule type" value="Genomic_DNA"/>
</dbReference>
<organism evidence="2 3">
    <name type="scientific">Blattamonas nauphoetae</name>
    <dbReference type="NCBI Taxonomy" id="2049346"/>
    <lineage>
        <taxon>Eukaryota</taxon>
        <taxon>Metamonada</taxon>
        <taxon>Preaxostyla</taxon>
        <taxon>Oxymonadida</taxon>
        <taxon>Blattamonas</taxon>
    </lineage>
</organism>
<accession>A0ABQ9XLW0</accession>
<comment type="caution">
    <text evidence="2">The sequence shown here is derived from an EMBL/GenBank/DDBJ whole genome shotgun (WGS) entry which is preliminary data.</text>
</comment>
<feature type="region of interest" description="Disordered" evidence="1">
    <location>
        <begin position="420"/>
        <end position="561"/>
    </location>
</feature>
<feature type="compositionally biased region" description="Polar residues" evidence="1">
    <location>
        <begin position="80"/>
        <end position="89"/>
    </location>
</feature>
<gene>
    <name evidence="2" type="ORF">BLNAU_12590</name>
</gene>
<proteinExistence type="predicted"/>
<feature type="compositionally biased region" description="Basic residues" evidence="1">
    <location>
        <begin position="366"/>
        <end position="379"/>
    </location>
</feature>
<protein>
    <submittedName>
        <fullName evidence="2">Uncharacterized protein</fullName>
    </submittedName>
</protein>
<dbReference type="Proteomes" id="UP001281761">
    <property type="component" value="Unassembled WGS sequence"/>
</dbReference>